<proteinExistence type="predicted"/>
<evidence type="ECO:0000313" key="3">
    <source>
        <dbReference type="Proteomes" id="UP001620234"/>
    </source>
</evidence>
<reference evidence="2 3" key="1">
    <citation type="submission" date="2024-11" db="EMBL/GenBank/DDBJ databases">
        <title>The Natural Products Discovery Center: Release of the First 8490 Sequenced Strains for Exploring Actinobacteria Biosynthetic Diversity.</title>
        <authorList>
            <person name="Kalkreuter E."/>
            <person name="Kautsar S.A."/>
            <person name="Yang D."/>
            <person name="Bader C.D."/>
            <person name="Teijaro C.N."/>
            <person name="Fluegel L."/>
            <person name="Davis C.M."/>
            <person name="Simpson J.R."/>
            <person name="Lauterbach L."/>
            <person name="Steele A.D."/>
            <person name="Gui C."/>
            <person name="Meng S."/>
            <person name="Li G."/>
            <person name="Viehrig K."/>
            <person name="Ye F."/>
            <person name="Su P."/>
            <person name="Kiefer A.F."/>
            <person name="Nichols A."/>
            <person name="Cepeda A.J."/>
            <person name="Yan W."/>
            <person name="Fan B."/>
            <person name="Jiang Y."/>
            <person name="Adhikari A."/>
            <person name="Zheng C.-J."/>
            <person name="Schuster L."/>
            <person name="Cowan T.M."/>
            <person name="Smanski M.J."/>
            <person name="Chevrette M.G."/>
            <person name="De Carvalho L.P.S."/>
            <person name="Shen B."/>
        </authorList>
    </citation>
    <scope>NUCLEOTIDE SEQUENCE [LARGE SCALE GENOMIC DNA]</scope>
    <source>
        <strain evidence="2 3">NPDC077433</strain>
    </source>
</reference>
<gene>
    <name evidence="2" type="ORF">ACI2I3_10355</name>
</gene>
<feature type="transmembrane region" description="Helical" evidence="1">
    <location>
        <begin position="6"/>
        <end position="25"/>
    </location>
</feature>
<keyword evidence="3" id="KW-1185">Reference proteome</keyword>
<accession>A0ABW8LA08</accession>
<evidence type="ECO:0000313" key="2">
    <source>
        <dbReference type="EMBL" id="MFK4001737.1"/>
    </source>
</evidence>
<dbReference type="Proteomes" id="UP001620234">
    <property type="component" value="Unassembled WGS sequence"/>
</dbReference>
<feature type="transmembrane region" description="Helical" evidence="1">
    <location>
        <begin position="32"/>
        <end position="52"/>
    </location>
</feature>
<protein>
    <submittedName>
        <fullName evidence="2">Uncharacterized protein</fullName>
    </submittedName>
</protein>
<sequence>MSTTGLFAGLLYFVLLMASMILLKIWADGDTLLICFGGATWLVLIVYWSWFFKKKGFA</sequence>
<keyword evidence="1" id="KW-1133">Transmembrane helix</keyword>
<organism evidence="2 3">
    <name type="scientific">Psychrobacter namhaensis</name>
    <dbReference type="NCBI Taxonomy" id="292734"/>
    <lineage>
        <taxon>Bacteria</taxon>
        <taxon>Pseudomonadati</taxon>
        <taxon>Pseudomonadota</taxon>
        <taxon>Gammaproteobacteria</taxon>
        <taxon>Moraxellales</taxon>
        <taxon>Moraxellaceae</taxon>
        <taxon>Psychrobacter</taxon>
    </lineage>
</organism>
<evidence type="ECO:0000256" key="1">
    <source>
        <dbReference type="SAM" id="Phobius"/>
    </source>
</evidence>
<dbReference type="RefSeq" id="WP_404672318.1">
    <property type="nucleotide sequence ID" value="NZ_JBJDPD010000020.1"/>
</dbReference>
<name>A0ABW8LA08_9GAMM</name>
<keyword evidence="1" id="KW-0812">Transmembrane</keyword>
<comment type="caution">
    <text evidence="2">The sequence shown here is derived from an EMBL/GenBank/DDBJ whole genome shotgun (WGS) entry which is preliminary data.</text>
</comment>
<dbReference type="EMBL" id="JBJDPD010000020">
    <property type="protein sequence ID" value="MFK4001737.1"/>
    <property type="molecule type" value="Genomic_DNA"/>
</dbReference>
<keyword evidence="1" id="KW-0472">Membrane</keyword>